<protein>
    <submittedName>
        <fullName evidence="1">Uncharacterized protein</fullName>
    </submittedName>
</protein>
<organism evidence="1 2">
    <name type="scientific">Algoriphagus yeomjeoni</name>
    <dbReference type="NCBI Taxonomy" id="291403"/>
    <lineage>
        <taxon>Bacteria</taxon>
        <taxon>Pseudomonadati</taxon>
        <taxon>Bacteroidota</taxon>
        <taxon>Cytophagia</taxon>
        <taxon>Cytophagales</taxon>
        <taxon>Cyclobacteriaceae</taxon>
        <taxon>Algoriphagus</taxon>
    </lineage>
</organism>
<dbReference type="Proteomes" id="UP000249610">
    <property type="component" value="Unassembled WGS sequence"/>
</dbReference>
<dbReference type="AlphaFoldDB" id="A0A327P4C2"/>
<evidence type="ECO:0000313" key="1">
    <source>
        <dbReference type="EMBL" id="RAI85742.1"/>
    </source>
</evidence>
<dbReference type="RefSeq" id="WP_111612845.1">
    <property type="nucleotide sequence ID" value="NZ_QLLK01000012.1"/>
</dbReference>
<proteinExistence type="predicted"/>
<sequence>MTKSPFLILTTLFASLFLSCSEKETTSTPANPTQELQFEVVDSIMVDALEMLAVLDYLPSKDLYLMKELRKGNIFLVNGEGEIIDNRDIAGEGPDQIQMVAEGRFYGEEGYIFKEFSGTMDFSLYNLDFKKIKKFDGTLVELNSLSIYNYKQSFSVFEEEGKSFIVGEEPNSFSKAAIDHEKIGADFYNQANTGFIYDLDQDSITYVNTYPEDWEPKKIQKWVGESYPFLSFNPKTRKVASLPVKGNQMGLYRLDGYELIYETGVELSHPDREGHEADSEKEGMIYPGFADIKAFGEYQLVQFYTAMPEDVYNGFRAKGENFQSDPEYRDAMIKYRKLRNIVVKGDRQIGILNEFPVAGSVNLGLPDGTLIIKAADGEVERDYNLFYKIRLVEE</sequence>
<comment type="caution">
    <text evidence="1">The sequence shown here is derived from an EMBL/GenBank/DDBJ whole genome shotgun (WGS) entry which is preliminary data.</text>
</comment>
<gene>
    <name evidence="1" type="ORF">LV83_03518</name>
</gene>
<keyword evidence="2" id="KW-1185">Reference proteome</keyword>
<reference evidence="1 2" key="1">
    <citation type="submission" date="2018-06" db="EMBL/GenBank/DDBJ databases">
        <title>Genomic Encyclopedia of Archaeal and Bacterial Type Strains, Phase II (KMG-II): from individual species to whole genera.</title>
        <authorList>
            <person name="Goeker M."/>
        </authorList>
    </citation>
    <scope>NUCLEOTIDE SEQUENCE [LARGE SCALE GENOMIC DNA]</scope>
    <source>
        <strain evidence="1 2">DSM 23446</strain>
    </source>
</reference>
<accession>A0A327P4C2</accession>
<name>A0A327P4C2_9BACT</name>
<dbReference type="OrthoDB" id="978727at2"/>
<dbReference type="PROSITE" id="PS51257">
    <property type="entry name" value="PROKAR_LIPOPROTEIN"/>
    <property type="match status" value="1"/>
</dbReference>
<evidence type="ECO:0000313" key="2">
    <source>
        <dbReference type="Proteomes" id="UP000249610"/>
    </source>
</evidence>
<dbReference type="EMBL" id="QLLK01000012">
    <property type="protein sequence ID" value="RAI85742.1"/>
    <property type="molecule type" value="Genomic_DNA"/>
</dbReference>